<dbReference type="GO" id="GO:0005829">
    <property type="term" value="C:cytosol"/>
    <property type="evidence" value="ECO:0007669"/>
    <property type="project" value="TreeGrafter"/>
</dbReference>
<dbReference type="Gene3D" id="3.20.20.140">
    <property type="entry name" value="Metal-dependent hydrolases"/>
    <property type="match status" value="2"/>
</dbReference>
<organism evidence="2">
    <name type="scientific">freshwater metagenome</name>
    <dbReference type="NCBI Taxonomy" id="449393"/>
    <lineage>
        <taxon>unclassified sequences</taxon>
        <taxon>metagenomes</taxon>
        <taxon>ecological metagenomes</taxon>
    </lineage>
</organism>
<reference evidence="2" key="1">
    <citation type="submission" date="2020-05" db="EMBL/GenBank/DDBJ databases">
        <authorList>
            <person name="Chiriac C."/>
            <person name="Salcher M."/>
            <person name="Ghai R."/>
            <person name="Kavagutti S V."/>
        </authorList>
    </citation>
    <scope>NUCLEOTIDE SEQUENCE</scope>
</reference>
<dbReference type="SUPFAM" id="SSF51338">
    <property type="entry name" value="Composite domain of metallo-dependent hydrolases"/>
    <property type="match status" value="1"/>
</dbReference>
<sequence>MVDGTGAPARHVDVVVVGDRIVAVGADAAAGHPDAAVIDLQGLVLAPGFVDPHTHYDAQVLWDPDLTPSTWHGVTTVVMGNCGFGIAPARPEHRSTILRVLENVEGMPLDALEAGVRWEFESFPEYLDTLARTPTRANVSALIGHTALRFFIMGDDATEREATTDEVARMVDTVDEALAAGAVGFSTSRSTTHVGAYGKPIPSRAANLSEIDAIADVLARRRQGTFEATFGPDFWVDEIGALAQRIERPTSWSAIMSTSRLPGVAIELADRSARYADYVHPQIAYKPIITSISVGEPNSFANVPAFEQALGLDHAGRAELYTSEEWRVRARAGVREMWGDVVDNGTVSESDMHAHLVDGPTLAALAAERGVDSVDVMLDLALDEDLMTRFRLVMVNDVDAEIDELLQRKQFLLGLSDAGAHTDMLCDANYATVLLGKFHRERGVLSLEDAVWRLTGHPAAVYNIVDRGVIREGAFADLVAFDVDRIDTTAMSRVADFPAGASRLVSRGVGIEHVWVNGVATRANGEDLDGVRPGVLLRSVPDA</sequence>
<proteinExistence type="predicted"/>
<gene>
    <name evidence="2" type="ORF">UFOPK2754_01912</name>
</gene>
<dbReference type="EMBL" id="CAEZYR010000071">
    <property type="protein sequence ID" value="CAB4752996.1"/>
    <property type="molecule type" value="Genomic_DNA"/>
</dbReference>
<evidence type="ECO:0000313" key="2">
    <source>
        <dbReference type="EMBL" id="CAB4752996.1"/>
    </source>
</evidence>
<accession>A0A6J6U0S0</accession>
<dbReference type="SUPFAM" id="SSF51556">
    <property type="entry name" value="Metallo-dependent hydrolases"/>
    <property type="match status" value="1"/>
</dbReference>
<name>A0A6J6U0S0_9ZZZZ</name>
<protein>
    <submittedName>
        <fullName evidence="2">Unannotated protein</fullName>
    </submittedName>
</protein>
<dbReference type="InterPro" id="IPR032466">
    <property type="entry name" value="Metal_Hydrolase"/>
</dbReference>
<dbReference type="InterPro" id="IPR011059">
    <property type="entry name" value="Metal-dep_hydrolase_composite"/>
</dbReference>
<feature type="domain" description="Amidohydrolase 3" evidence="1">
    <location>
        <begin position="37"/>
        <end position="194"/>
    </location>
</feature>
<dbReference type="InterPro" id="IPR050378">
    <property type="entry name" value="Metallo-dep_Hydrolases_sf"/>
</dbReference>
<dbReference type="GO" id="GO:0016811">
    <property type="term" value="F:hydrolase activity, acting on carbon-nitrogen (but not peptide) bonds, in linear amides"/>
    <property type="evidence" value="ECO:0007669"/>
    <property type="project" value="InterPro"/>
</dbReference>
<dbReference type="PANTHER" id="PTHR11647">
    <property type="entry name" value="HYDRANTOINASE/DIHYDROPYRIMIDINASE FAMILY MEMBER"/>
    <property type="match status" value="1"/>
</dbReference>
<dbReference type="InterPro" id="IPR023100">
    <property type="entry name" value="D-aminoacylase_insert_dom_sf"/>
</dbReference>
<feature type="domain" description="Amidohydrolase 3" evidence="1">
    <location>
        <begin position="344"/>
        <end position="519"/>
    </location>
</feature>
<dbReference type="PANTHER" id="PTHR11647:SF1">
    <property type="entry name" value="COLLAPSIN RESPONSE MEDIATOR PROTEIN"/>
    <property type="match status" value="1"/>
</dbReference>
<dbReference type="InterPro" id="IPR013108">
    <property type="entry name" value="Amidohydro_3"/>
</dbReference>
<evidence type="ECO:0000259" key="1">
    <source>
        <dbReference type="Pfam" id="PF07969"/>
    </source>
</evidence>
<dbReference type="AlphaFoldDB" id="A0A6J6U0S0"/>
<dbReference type="Gene3D" id="3.30.1490.130">
    <property type="entry name" value="D-aminoacylase. Domain 3"/>
    <property type="match status" value="1"/>
</dbReference>
<dbReference type="Gene3D" id="2.30.40.10">
    <property type="entry name" value="Urease, subunit C, domain 1"/>
    <property type="match status" value="1"/>
</dbReference>
<dbReference type="Pfam" id="PF07969">
    <property type="entry name" value="Amidohydro_3"/>
    <property type="match status" value="2"/>
</dbReference>
<dbReference type="GO" id="GO:0016812">
    <property type="term" value="F:hydrolase activity, acting on carbon-nitrogen (but not peptide) bonds, in cyclic amides"/>
    <property type="evidence" value="ECO:0007669"/>
    <property type="project" value="TreeGrafter"/>
</dbReference>